<organism evidence="2 3">
    <name type="scientific">Paspalum notatum var. saurae</name>
    <dbReference type="NCBI Taxonomy" id="547442"/>
    <lineage>
        <taxon>Eukaryota</taxon>
        <taxon>Viridiplantae</taxon>
        <taxon>Streptophyta</taxon>
        <taxon>Embryophyta</taxon>
        <taxon>Tracheophyta</taxon>
        <taxon>Spermatophyta</taxon>
        <taxon>Magnoliopsida</taxon>
        <taxon>Liliopsida</taxon>
        <taxon>Poales</taxon>
        <taxon>Poaceae</taxon>
        <taxon>PACMAD clade</taxon>
        <taxon>Panicoideae</taxon>
        <taxon>Andropogonodae</taxon>
        <taxon>Paspaleae</taxon>
        <taxon>Paspalinae</taxon>
        <taxon>Paspalum</taxon>
    </lineage>
</organism>
<gene>
    <name evidence="2" type="ORF">U9M48_001587</name>
</gene>
<proteinExistence type="predicted"/>
<keyword evidence="3" id="KW-1185">Reference proteome</keyword>
<evidence type="ECO:0000313" key="2">
    <source>
        <dbReference type="EMBL" id="WVZ50324.1"/>
    </source>
</evidence>
<evidence type="ECO:0000256" key="1">
    <source>
        <dbReference type="SAM" id="MobiDB-lite"/>
    </source>
</evidence>
<reference evidence="2 3" key="1">
    <citation type="submission" date="2024-02" db="EMBL/GenBank/DDBJ databases">
        <title>High-quality chromosome-scale genome assembly of Pensacola bahiagrass (Paspalum notatum Flugge var. saurae).</title>
        <authorList>
            <person name="Vega J.M."/>
            <person name="Podio M."/>
            <person name="Orjuela J."/>
            <person name="Siena L.A."/>
            <person name="Pessino S.C."/>
            <person name="Combes M.C."/>
            <person name="Mariac C."/>
            <person name="Albertini E."/>
            <person name="Pupilli F."/>
            <person name="Ortiz J.P.A."/>
            <person name="Leblanc O."/>
        </authorList>
    </citation>
    <scope>NUCLEOTIDE SEQUENCE [LARGE SCALE GENOMIC DNA]</scope>
    <source>
        <strain evidence="2">R1</strain>
        <tissue evidence="2">Leaf</tissue>
    </source>
</reference>
<sequence>MRRRPAAAPCLERCLHASARCQPNATARSRRKRGAPPRLAAARGPSLAGIQCLRAASPAHGPSPIGVRLTPCLRQHEQASIWKAIVSINFTKDKMHGLVMAEHIS</sequence>
<name>A0AAQ3PG19_PASNO</name>
<protein>
    <submittedName>
        <fullName evidence="2">Uncharacterized protein</fullName>
    </submittedName>
</protein>
<dbReference type="Proteomes" id="UP001341281">
    <property type="component" value="Chromosome 01"/>
</dbReference>
<dbReference type="AlphaFoldDB" id="A0AAQ3PG19"/>
<accession>A0AAQ3PG19</accession>
<dbReference type="EMBL" id="CP144745">
    <property type="protein sequence ID" value="WVZ50324.1"/>
    <property type="molecule type" value="Genomic_DNA"/>
</dbReference>
<feature type="region of interest" description="Disordered" evidence="1">
    <location>
        <begin position="22"/>
        <end position="41"/>
    </location>
</feature>
<evidence type="ECO:0000313" key="3">
    <source>
        <dbReference type="Proteomes" id="UP001341281"/>
    </source>
</evidence>